<feature type="transmembrane region" description="Helical" evidence="2">
    <location>
        <begin position="113"/>
        <end position="132"/>
    </location>
</feature>
<dbReference type="Gene3D" id="3.40.50.720">
    <property type="entry name" value="NAD(P)-binding Rossmann-like Domain"/>
    <property type="match status" value="2"/>
</dbReference>
<gene>
    <name evidence="4" type="ORF">OEZ71_17855</name>
</gene>
<dbReference type="InterPro" id="IPR051203">
    <property type="entry name" value="Polysaccharide_Synthase-Rel"/>
</dbReference>
<keyword evidence="2" id="KW-1133">Transmembrane helix</keyword>
<dbReference type="PANTHER" id="PTHR43318:SF1">
    <property type="entry name" value="POLYSACCHARIDE BIOSYNTHESIS PROTEIN EPSC-RELATED"/>
    <property type="match status" value="1"/>
</dbReference>
<dbReference type="EMBL" id="JAOWKZ010000004">
    <property type="protein sequence ID" value="MCV2874166.1"/>
    <property type="molecule type" value="Genomic_DNA"/>
</dbReference>
<dbReference type="SUPFAM" id="SSF51735">
    <property type="entry name" value="NAD(P)-binding Rossmann-fold domains"/>
    <property type="match status" value="1"/>
</dbReference>
<accession>A0ABT2ZSM5</accession>
<dbReference type="Proteomes" id="UP001652564">
    <property type="component" value="Unassembled WGS sequence"/>
</dbReference>
<feature type="transmembrane region" description="Helical" evidence="2">
    <location>
        <begin position="18"/>
        <end position="37"/>
    </location>
</feature>
<proteinExistence type="inferred from homology"/>
<dbReference type="InterPro" id="IPR036291">
    <property type="entry name" value="NAD(P)-bd_dom_sf"/>
</dbReference>
<dbReference type="PANTHER" id="PTHR43318">
    <property type="entry name" value="UDP-N-ACETYLGLUCOSAMINE 4,6-DEHYDRATASE"/>
    <property type="match status" value="1"/>
</dbReference>
<dbReference type="InterPro" id="IPR029063">
    <property type="entry name" value="SAM-dependent_MTases_sf"/>
</dbReference>
<dbReference type="SUPFAM" id="SSF53335">
    <property type="entry name" value="S-adenosyl-L-methionine-dependent methyltransferases"/>
    <property type="match status" value="1"/>
</dbReference>
<dbReference type="Pfam" id="PF02719">
    <property type="entry name" value="Polysacc_synt_2"/>
    <property type="match status" value="1"/>
</dbReference>
<dbReference type="InterPro" id="IPR003869">
    <property type="entry name" value="Polysac_CapD-like"/>
</dbReference>
<organism evidence="4 5">
    <name type="scientific">Albidovulum litorale</name>
    <dbReference type="NCBI Taxonomy" id="2984134"/>
    <lineage>
        <taxon>Bacteria</taxon>
        <taxon>Pseudomonadati</taxon>
        <taxon>Pseudomonadota</taxon>
        <taxon>Alphaproteobacteria</taxon>
        <taxon>Rhodobacterales</taxon>
        <taxon>Paracoccaceae</taxon>
        <taxon>Albidovulum</taxon>
    </lineage>
</organism>
<sequence length="635" mass="68016">MTPVKLIASLTQRRKRSIFLFVDLAMIPLALLGAFAVHRSTLVPMADVTENILLLLLLFAVAPFLALVLGTTDIRLKDFDIAGWGKLAVFASLMAFIGLVFSESIGLGLPPGLHIVFGLIYTALTGGARVMLLQVVREIYGRSDAITRVLIYGAGRTGMTLAAAMRSRGSIIPVGFVDDNAALAGLVVAGLPVFPGREVETAAANLRTNQVILAMPSAPAFRQNALSHRLERLGLDVQTLPAFAQLIGEAELIDQLMPVSPQILINRAQIDDPATADEHQVYSGASVLVSGAGGTIGLELCRQLVAFNPRRLVLLELSEVALYSAERELRQLSKGRTEIVSILGSVRDSGLVSRVLRSNDVDVVLHAAAYKHVPLVEANPSAGLENNALGTATFAQCARDAGVRRFVLVSSDKAVRPANMMGMSKRFAELVVQDLATRSERTLFSIVRFGNVFGSSGSVLPLFLEQIASGGPVTLTDENVTRYFMTIHEAVRLVLLAGSFAKGGEVFVLDMGEPLSILDLARRLIIASGYSVRDANNPDGDIEIVITGMRPGEKLHEELSVSSEVSGTAHPKITAVREPHLSEIETAAALRDLRETLRGRDEAALRAVARHWTCEGEEAARADTADSSGRIGAEA</sequence>
<name>A0ABT2ZSM5_9RHOB</name>
<evidence type="ECO:0000313" key="4">
    <source>
        <dbReference type="EMBL" id="MCV2874166.1"/>
    </source>
</evidence>
<evidence type="ECO:0000313" key="5">
    <source>
        <dbReference type="Proteomes" id="UP001652564"/>
    </source>
</evidence>
<feature type="domain" description="Polysaccharide biosynthesis protein CapD-like" evidence="3">
    <location>
        <begin position="287"/>
        <end position="576"/>
    </location>
</feature>
<keyword evidence="5" id="KW-1185">Reference proteome</keyword>
<evidence type="ECO:0000256" key="2">
    <source>
        <dbReference type="SAM" id="Phobius"/>
    </source>
</evidence>
<comment type="similarity">
    <text evidence="1">Belongs to the polysaccharide synthase family.</text>
</comment>
<keyword evidence="2" id="KW-0472">Membrane</keyword>
<feature type="transmembrane region" description="Helical" evidence="2">
    <location>
        <begin position="52"/>
        <end position="69"/>
    </location>
</feature>
<comment type="caution">
    <text evidence="4">The sequence shown here is derived from an EMBL/GenBank/DDBJ whole genome shotgun (WGS) entry which is preliminary data.</text>
</comment>
<protein>
    <submittedName>
        <fullName evidence="4">Polysaccharide biosynthesis protein</fullName>
    </submittedName>
</protein>
<evidence type="ECO:0000256" key="1">
    <source>
        <dbReference type="ARBA" id="ARBA00007430"/>
    </source>
</evidence>
<feature type="transmembrane region" description="Helical" evidence="2">
    <location>
        <begin position="81"/>
        <end position="101"/>
    </location>
</feature>
<evidence type="ECO:0000259" key="3">
    <source>
        <dbReference type="Pfam" id="PF02719"/>
    </source>
</evidence>
<reference evidence="4 5" key="1">
    <citation type="submission" date="2022-10" db="EMBL/GenBank/DDBJ databases">
        <title>Defluviimonas sp. nov., isolated from ocean surface sediments.</title>
        <authorList>
            <person name="He W."/>
            <person name="Wang L."/>
            <person name="Zhang D.-F."/>
        </authorList>
    </citation>
    <scope>NUCLEOTIDE SEQUENCE [LARGE SCALE GENOMIC DNA]</scope>
    <source>
        <strain evidence="4 5">WL0050</strain>
    </source>
</reference>
<keyword evidence="2" id="KW-0812">Transmembrane</keyword>
<dbReference type="CDD" id="cd05237">
    <property type="entry name" value="UDP_invert_4-6DH_SDR_e"/>
    <property type="match status" value="1"/>
</dbReference>
<dbReference type="RefSeq" id="WP_263741412.1">
    <property type="nucleotide sequence ID" value="NZ_JAOWKZ010000004.1"/>
</dbReference>